<dbReference type="Proteomes" id="UP001157003">
    <property type="component" value="Segment"/>
</dbReference>
<reference evidence="1 2" key="1">
    <citation type="submission" date="2022-05" db="EMBL/GenBank/DDBJ databases">
        <title>Diverse viruses of marine archaea discovered using metagenomics.</title>
        <authorList>
            <person name="Zhou Y."/>
        </authorList>
    </citation>
    <scope>NUCLEOTIDE SEQUENCE [LARGE SCALE GENOMIC DNA]</scope>
    <source>
        <strain evidence="1">YSH_174770</strain>
    </source>
</reference>
<accession>A0A976UAL2</accession>
<proteinExistence type="predicted"/>
<protein>
    <submittedName>
        <fullName evidence="1">Uncharacterized protein</fullName>
    </submittedName>
</protein>
<name>A0A976UAL2_9CAUD</name>
<organism evidence="1 2">
    <name type="scientific">Nitrososphaeria virus YSH_174770</name>
    <dbReference type="NCBI Taxonomy" id="3071322"/>
    <lineage>
        <taxon>Viruses</taxon>
        <taxon>Duplodnaviria</taxon>
        <taxon>Heunggongvirae</taxon>
        <taxon>Uroviricota</taxon>
        <taxon>Caudoviricetes</taxon>
        <taxon>Juravirales</taxon>
        <taxon>Yangangviridae</taxon>
        <taxon>Senitvirus</taxon>
        <taxon>Senitvirus yangshanense</taxon>
    </lineage>
</organism>
<dbReference type="EMBL" id="ON649700">
    <property type="protein sequence ID" value="UVF62369.1"/>
    <property type="molecule type" value="Genomic_DNA"/>
</dbReference>
<sequence>MAKTLRDWEMEQMFGKPLGYIHRGLGCMSNIDEKLHKVEYFNSRYNSQKT</sequence>
<evidence type="ECO:0000313" key="2">
    <source>
        <dbReference type="Proteomes" id="UP001157003"/>
    </source>
</evidence>
<evidence type="ECO:0000313" key="1">
    <source>
        <dbReference type="EMBL" id="UVF62369.1"/>
    </source>
</evidence>
<keyword evidence="2" id="KW-1185">Reference proteome</keyword>